<dbReference type="STRING" id="754436.JCM19237_5026"/>
<gene>
    <name evidence="1" type="ORF">JCM19237_5026</name>
</gene>
<accession>A0A090QIQ6</accession>
<proteinExistence type="predicted"/>
<dbReference type="GO" id="GO:0004557">
    <property type="term" value="F:alpha-galactosidase activity"/>
    <property type="evidence" value="ECO:0007669"/>
    <property type="project" value="UniProtKB-EC"/>
</dbReference>
<evidence type="ECO:0000313" key="2">
    <source>
        <dbReference type="Proteomes" id="UP000029227"/>
    </source>
</evidence>
<dbReference type="AlphaFoldDB" id="A0A090QIQ6"/>
<comment type="caution">
    <text evidence="1">The sequence shown here is derived from an EMBL/GenBank/DDBJ whole genome shotgun (WGS) entry which is preliminary data.</text>
</comment>
<protein>
    <submittedName>
        <fullName evidence="1">Alpha-galactosidase</fullName>
        <ecNumber evidence="1">3.2.1.22</ecNumber>
    </submittedName>
</protein>
<reference evidence="1 2" key="1">
    <citation type="journal article" date="2014" name="Genome Announc.">
        <title>Draft Genome Sequences of Two Vibrionaceae Species, Vibrio ponticus C121 and Photobacterium aphoticum C119, Isolated as Coral Reef Microbiota.</title>
        <authorList>
            <person name="Al-saari N."/>
            <person name="Meirelles P.M."/>
            <person name="Mino S."/>
            <person name="Suda W."/>
            <person name="Oshima K."/>
            <person name="Hattori M."/>
            <person name="Ohkuma M."/>
            <person name="Thompson F.L."/>
            <person name="Gomez-Gil B."/>
            <person name="Sawabe T."/>
            <person name="Sawabe T."/>
        </authorList>
    </citation>
    <scope>NUCLEOTIDE SEQUENCE [LARGE SCALE GENOMIC DNA]</scope>
    <source>
        <strain evidence="1 2">JCM 19237</strain>
    </source>
</reference>
<name>A0A090QIQ6_9GAMM</name>
<dbReference type="EC" id="3.2.1.22" evidence="1"/>
<keyword evidence="1" id="KW-0378">Hydrolase</keyword>
<sequence>MTEKALIELVGTQTQLMIETGDFAEILYWGQPVSGDMVRSRLALHRPVPYGRLDNDVAMTLSQS</sequence>
<organism evidence="1 2">
    <name type="scientific">Photobacterium aphoticum</name>
    <dbReference type="NCBI Taxonomy" id="754436"/>
    <lineage>
        <taxon>Bacteria</taxon>
        <taxon>Pseudomonadati</taxon>
        <taxon>Pseudomonadota</taxon>
        <taxon>Gammaproteobacteria</taxon>
        <taxon>Vibrionales</taxon>
        <taxon>Vibrionaceae</taxon>
        <taxon>Photobacterium</taxon>
    </lineage>
</organism>
<dbReference type="EMBL" id="BBMN01000001">
    <property type="protein sequence ID" value="GAL02133.1"/>
    <property type="molecule type" value="Genomic_DNA"/>
</dbReference>
<dbReference type="Proteomes" id="UP000029227">
    <property type="component" value="Unassembled WGS sequence"/>
</dbReference>
<keyword evidence="1" id="KW-0326">Glycosidase</keyword>
<evidence type="ECO:0000313" key="1">
    <source>
        <dbReference type="EMBL" id="GAL02133.1"/>
    </source>
</evidence>